<dbReference type="SUPFAM" id="SSF58104">
    <property type="entry name" value="Methyl-accepting chemotaxis protein (MCP) signaling domain"/>
    <property type="match status" value="1"/>
</dbReference>
<name>A0A2N3KW94_9PROT</name>
<dbReference type="AlphaFoldDB" id="A0A2N3KW94"/>
<dbReference type="SMART" id="SM00086">
    <property type="entry name" value="PAC"/>
    <property type="match status" value="2"/>
</dbReference>
<dbReference type="NCBIfam" id="TIGR00229">
    <property type="entry name" value="sensory_box"/>
    <property type="match status" value="2"/>
</dbReference>
<dbReference type="RefSeq" id="WP_101265578.1">
    <property type="nucleotide sequence ID" value="NZ_NWTK01000004.1"/>
</dbReference>
<dbReference type="InterPro" id="IPR000700">
    <property type="entry name" value="PAS-assoc_C"/>
</dbReference>
<dbReference type="Proteomes" id="UP000233597">
    <property type="component" value="Unassembled WGS sequence"/>
</dbReference>
<evidence type="ECO:0000313" key="8">
    <source>
        <dbReference type="Proteomes" id="UP000233597"/>
    </source>
</evidence>
<dbReference type="OrthoDB" id="9765776at2"/>
<dbReference type="InterPro" id="IPR000014">
    <property type="entry name" value="PAS"/>
</dbReference>
<evidence type="ECO:0000259" key="4">
    <source>
        <dbReference type="PROSITE" id="PS50112"/>
    </source>
</evidence>
<evidence type="ECO:0000256" key="2">
    <source>
        <dbReference type="PROSITE-ProRule" id="PRU00284"/>
    </source>
</evidence>
<dbReference type="GO" id="GO:0016020">
    <property type="term" value="C:membrane"/>
    <property type="evidence" value="ECO:0007669"/>
    <property type="project" value="InterPro"/>
</dbReference>
<organism evidence="7 8">
    <name type="scientific">Thalassospira marina</name>
    <dbReference type="NCBI Taxonomy" id="2048283"/>
    <lineage>
        <taxon>Bacteria</taxon>
        <taxon>Pseudomonadati</taxon>
        <taxon>Pseudomonadota</taxon>
        <taxon>Alphaproteobacteria</taxon>
        <taxon>Rhodospirillales</taxon>
        <taxon>Thalassospiraceae</taxon>
        <taxon>Thalassospira</taxon>
    </lineage>
</organism>
<dbReference type="InterPro" id="IPR013656">
    <property type="entry name" value="PAS_4"/>
</dbReference>
<dbReference type="EMBL" id="NWTK01000004">
    <property type="protein sequence ID" value="PKR54808.1"/>
    <property type="molecule type" value="Genomic_DNA"/>
</dbReference>
<gene>
    <name evidence="7" type="ORF">COO20_08740</name>
</gene>
<dbReference type="InterPro" id="IPR004089">
    <property type="entry name" value="MCPsignal_dom"/>
</dbReference>
<evidence type="ECO:0000256" key="1">
    <source>
        <dbReference type="ARBA" id="ARBA00029447"/>
    </source>
</evidence>
<sequence>MVFSRIFQSGKTQDATQVLDALNLSMASIEFSMDGRILSANENFLALTGYTLSEIVGKQHSIFVPVEERDTQEYHAFWKKLRSGEFQSAAFRRVNKKGQDVWMEASYNPVLDGRGVPVKVIKFATDITERRQERAVLQSVYNAINKAQAVIEFDLDGKILTANQKFLALFGYRLNDIEGKHHSMFVEAGVKGTREYSDFWRALKQGEFQQGQYKRVAKNGQVVWIEASYNPVLDPMGKPFKVIKFATDVTEQVNLLIELKSMIDNNFSDIDVNIEILGNTATDAVTAATDTSETVHTVATSAEQLAASIAEISRSMAQSRSATERVFEQTVAADSSTQRMSEVVAAMGNIVEVIQDIAGQINLLALNATIESARAGDAGKGFAVVANEVKNLANQAARATDQIAEEISGIQSITTEVVDALGTIRNSVEMVRDSVTNISSAVEEQSAVTDGVSQNIQSMRHTVEAVSRNIGDIQKSAGSVATSVNRTREAAEILAR</sequence>
<dbReference type="Pfam" id="PF08448">
    <property type="entry name" value="PAS_4"/>
    <property type="match status" value="1"/>
</dbReference>
<dbReference type="PROSITE" id="PS50113">
    <property type="entry name" value="PAC"/>
    <property type="match status" value="2"/>
</dbReference>
<dbReference type="Pfam" id="PF08447">
    <property type="entry name" value="PAS_3"/>
    <property type="match status" value="1"/>
</dbReference>
<feature type="domain" description="Methyl-accepting transducer" evidence="3">
    <location>
        <begin position="259"/>
        <end position="481"/>
    </location>
</feature>
<dbReference type="SMART" id="SM00091">
    <property type="entry name" value="PAS"/>
    <property type="match status" value="2"/>
</dbReference>
<comment type="similarity">
    <text evidence="1">Belongs to the methyl-accepting chemotaxis (MCP) protein family.</text>
</comment>
<accession>A0A2N3KW94</accession>
<evidence type="ECO:0000313" key="7">
    <source>
        <dbReference type="EMBL" id="PKR54808.1"/>
    </source>
</evidence>
<comment type="caution">
    <text evidence="7">The sequence shown here is derived from an EMBL/GenBank/DDBJ whole genome shotgun (WGS) entry which is preliminary data.</text>
</comment>
<feature type="domain" description="T-SNARE coiled-coil homology" evidence="6">
    <location>
        <begin position="411"/>
        <end position="473"/>
    </location>
</feature>
<dbReference type="GO" id="GO:0004888">
    <property type="term" value="F:transmembrane signaling receptor activity"/>
    <property type="evidence" value="ECO:0007669"/>
    <property type="project" value="InterPro"/>
</dbReference>
<dbReference type="Pfam" id="PF00015">
    <property type="entry name" value="MCPsignal"/>
    <property type="match status" value="1"/>
</dbReference>
<dbReference type="InterPro" id="IPR050903">
    <property type="entry name" value="Bact_Chemotaxis_MeTrfase"/>
</dbReference>
<protein>
    <submittedName>
        <fullName evidence="7">Chemotaxis protein</fullName>
    </submittedName>
</protein>
<feature type="domain" description="PAS" evidence="4">
    <location>
        <begin position="133"/>
        <end position="180"/>
    </location>
</feature>
<keyword evidence="2" id="KW-0807">Transducer</keyword>
<dbReference type="InterPro" id="IPR000727">
    <property type="entry name" value="T_SNARE_dom"/>
</dbReference>
<dbReference type="PROSITE" id="PS50192">
    <property type="entry name" value="T_SNARE"/>
    <property type="match status" value="1"/>
</dbReference>
<dbReference type="PRINTS" id="PR00260">
    <property type="entry name" value="CHEMTRNSDUCR"/>
</dbReference>
<dbReference type="PROSITE" id="PS50112">
    <property type="entry name" value="PAS"/>
    <property type="match status" value="2"/>
</dbReference>
<dbReference type="SUPFAM" id="SSF55785">
    <property type="entry name" value="PYP-like sensor domain (PAS domain)"/>
    <property type="match status" value="2"/>
</dbReference>
<evidence type="ECO:0000259" key="3">
    <source>
        <dbReference type="PROSITE" id="PS50111"/>
    </source>
</evidence>
<dbReference type="GO" id="GO:0007165">
    <property type="term" value="P:signal transduction"/>
    <property type="evidence" value="ECO:0007669"/>
    <property type="project" value="UniProtKB-KW"/>
</dbReference>
<dbReference type="GO" id="GO:0006935">
    <property type="term" value="P:chemotaxis"/>
    <property type="evidence" value="ECO:0007669"/>
    <property type="project" value="InterPro"/>
</dbReference>
<dbReference type="PANTHER" id="PTHR24422">
    <property type="entry name" value="CHEMOTAXIS PROTEIN METHYLTRANSFERASE"/>
    <property type="match status" value="1"/>
</dbReference>
<dbReference type="PANTHER" id="PTHR24422:SF10">
    <property type="entry name" value="CHEMOTAXIS PROTEIN METHYLTRANSFERASE 2"/>
    <property type="match status" value="1"/>
</dbReference>
<feature type="domain" description="PAS" evidence="4">
    <location>
        <begin position="11"/>
        <end position="59"/>
    </location>
</feature>
<dbReference type="InterPro" id="IPR001610">
    <property type="entry name" value="PAC"/>
</dbReference>
<evidence type="ECO:0000259" key="5">
    <source>
        <dbReference type="PROSITE" id="PS50113"/>
    </source>
</evidence>
<dbReference type="InterPro" id="IPR004090">
    <property type="entry name" value="Chemotax_Me-accpt_rcpt"/>
</dbReference>
<feature type="domain" description="PAC" evidence="5">
    <location>
        <begin position="87"/>
        <end position="139"/>
    </location>
</feature>
<reference evidence="7 8" key="1">
    <citation type="submission" date="2017-09" db="EMBL/GenBank/DDBJ databases">
        <title>Biodiversity and function of Thalassospira species in the particle-attached aromatic-hydrocarbon-degrading consortia from the surface seawater of the South China Sea.</title>
        <authorList>
            <person name="Dong C."/>
            <person name="Liu R."/>
            <person name="Shao Z."/>
        </authorList>
    </citation>
    <scope>NUCLEOTIDE SEQUENCE [LARGE SCALE GENOMIC DNA]</scope>
    <source>
        <strain evidence="7 8">CSC1P2</strain>
    </source>
</reference>
<dbReference type="InterPro" id="IPR013655">
    <property type="entry name" value="PAS_fold_3"/>
</dbReference>
<dbReference type="InterPro" id="IPR035965">
    <property type="entry name" value="PAS-like_dom_sf"/>
</dbReference>
<evidence type="ECO:0000259" key="6">
    <source>
        <dbReference type="PROSITE" id="PS50192"/>
    </source>
</evidence>
<dbReference type="PROSITE" id="PS50111">
    <property type="entry name" value="CHEMOTAXIS_TRANSDUC_2"/>
    <property type="match status" value="1"/>
</dbReference>
<proteinExistence type="inferred from homology"/>
<dbReference type="Gene3D" id="1.10.287.950">
    <property type="entry name" value="Methyl-accepting chemotaxis protein"/>
    <property type="match status" value="1"/>
</dbReference>
<dbReference type="SMART" id="SM00283">
    <property type="entry name" value="MA"/>
    <property type="match status" value="1"/>
</dbReference>
<dbReference type="Gene3D" id="3.30.450.20">
    <property type="entry name" value="PAS domain"/>
    <property type="match status" value="2"/>
</dbReference>
<dbReference type="CDD" id="cd00130">
    <property type="entry name" value="PAS"/>
    <property type="match status" value="2"/>
</dbReference>
<feature type="domain" description="PAC" evidence="5">
    <location>
        <begin position="209"/>
        <end position="261"/>
    </location>
</feature>